<evidence type="ECO:0000313" key="1">
    <source>
        <dbReference type="EMBL" id="KAG2815516.1"/>
    </source>
</evidence>
<protein>
    <submittedName>
        <fullName evidence="1">Uncharacterized protein</fullName>
    </submittedName>
</protein>
<evidence type="ECO:0000313" key="3">
    <source>
        <dbReference type="Proteomes" id="UP000735874"/>
    </source>
</evidence>
<dbReference type="AlphaFoldDB" id="A0A8T0Y2Z5"/>
<comment type="caution">
    <text evidence="1">The sequence shown here is derived from an EMBL/GenBank/DDBJ whole genome shotgun (WGS) entry which is preliminary data.</text>
</comment>
<dbReference type="EMBL" id="RCMG01002050">
    <property type="protein sequence ID" value="KAG2815516.1"/>
    <property type="molecule type" value="Genomic_DNA"/>
</dbReference>
<reference evidence="1" key="1">
    <citation type="submission" date="2018-10" db="EMBL/GenBank/DDBJ databases">
        <title>Effector identification in a new, highly contiguous assembly of the strawberry crown rot pathogen Phytophthora cactorum.</title>
        <authorList>
            <person name="Armitage A.D."/>
            <person name="Nellist C.F."/>
            <person name="Bates H."/>
            <person name="Vickerstaff R.J."/>
            <person name="Harrison R.J."/>
        </authorList>
    </citation>
    <scope>NUCLEOTIDE SEQUENCE</scope>
    <source>
        <strain evidence="1">15-7</strain>
        <strain evidence="2">4032</strain>
    </source>
</reference>
<dbReference type="EMBL" id="RCMI01001699">
    <property type="protein sequence ID" value="KAG2882126.1"/>
    <property type="molecule type" value="Genomic_DNA"/>
</dbReference>
<evidence type="ECO:0000313" key="2">
    <source>
        <dbReference type="EMBL" id="KAG2882126.1"/>
    </source>
</evidence>
<accession>A0A8T0Y2Z5</accession>
<dbReference type="Proteomes" id="UP000774804">
    <property type="component" value="Unassembled WGS sequence"/>
</dbReference>
<organism evidence="1 3">
    <name type="scientific">Phytophthora cactorum</name>
    <dbReference type="NCBI Taxonomy" id="29920"/>
    <lineage>
        <taxon>Eukaryota</taxon>
        <taxon>Sar</taxon>
        <taxon>Stramenopiles</taxon>
        <taxon>Oomycota</taxon>
        <taxon>Peronosporomycetes</taxon>
        <taxon>Peronosporales</taxon>
        <taxon>Peronosporaceae</taxon>
        <taxon>Phytophthora</taxon>
    </lineage>
</organism>
<name>A0A8T0Y2Z5_9STRA</name>
<proteinExistence type="predicted"/>
<dbReference type="Proteomes" id="UP000735874">
    <property type="component" value="Unassembled WGS sequence"/>
</dbReference>
<gene>
    <name evidence="1" type="ORF">PC113_g23194</name>
    <name evidence="2" type="ORF">PC115_g22046</name>
</gene>
<sequence length="66" mass="6821">MVNTGVLGARAVLLLVETPWIMTLESDVVAAEMSGLLTLGRTLLFALALLAEVIAELEGIAKGLAA</sequence>